<feature type="compositionally biased region" description="Basic and acidic residues" evidence="2">
    <location>
        <begin position="564"/>
        <end position="573"/>
    </location>
</feature>
<evidence type="ECO:0000256" key="1">
    <source>
        <dbReference type="SAM" id="Coils"/>
    </source>
</evidence>
<feature type="domain" description="Mitochondria-eating protein C-terminal" evidence="3">
    <location>
        <begin position="214"/>
        <end position="393"/>
    </location>
</feature>
<evidence type="ECO:0000313" key="4">
    <source>
        <dbReference type="EnsemblMetazoa" id="G24828.7:cds"/>
    </source>
</evidence>
<evidence type="ECO:0000256" key="2">
    <source>
        <dbReference type="SAM" id="MobiDB-lite"/>
    </source>
</evidence>
<sequence>MSKKHNLFSRSASLPSRSKNVQLLFGTGSPAVDTGLSAEEREKSIHEALREMKRLAISAKDKYKKDRKKKTRSSQEYVYDCQTLIQTSIPKLKQLLGINTLEEERAREQVLAEEENFRQGTSRDFRKWNQAFEGKKKYEDEIKSLHNQHKKEVASLQREKEGILQRLKEMEKQVASLTEEKENLLTRLSQVAGARLRDNNPGISDLSDPNRPLKLNEKISELYDNEWTDAIENLETDQSEQTAIAILLNIVMRCFRMCQNYAKYQLTTITKALMLDEKVSTSVAKCAKDAQKTSSEVVINESSLHTIVWKDMESTFGKMATKCEPLINKCVQYCWLMCIQDPPMCLVDFGRGLEFNSNEMRSFTKSGKFVDFVVWPALYLHEDGPLLSKAVVQGSNHPAQQNQQTNQKRQHEDSMRRNDGEKIKHSKPVPKQQKANSQTRGHLDRMNDRDNQSFNSETQRQHHDHYDGVYYEGGRMNSWDYDQSKYYLPPLPNKGGHLQSRQTNPPYNRRNPQGSEVSPSYANSGIPHTVYRSKEYRSATPKPVGRGHYNPSAHGSKSSYGHEYYNERYKDQDSQYSQSKQNPRYGNSQTQIHHTETHSYQSTEL</sequence>
<protein>
    <recommendedName>
        <fullName evidence="3">Mitochondria-eating protein C-terminal domain-containing protein</fullName>
    </recommendedName>
</protein>
<proteinExistence type="predicted"/>
<feature type="region of interest" description="Disordered" evidence="2">
    <location>
        <begin position="490"/>
        <end position="526"/>
    </location>
</feature>
<feature type="coiled-coil region" evidence="1">
    <location>
        <begin position="135"/>
        <end position="187"/>
    </location>
</feature>
<feature type="compositionally biased region" description="Polar residues" evidence="2">
    <location>
        <begin position="582"/>
        <end position="605"/>
    </location>
</feature>
<feature type="region of interest" description="Disordered" evidence="2">
    <location>
        <begin position="539"/>
        <end position="605"/>
    </location>
</feature>
<accession>A0A8W8KS92</accession>
<name>A0A8W8KS92_MAGGI</name>
<feature type="compositionally biased region" description="Basic and acidic residues" evidence="2">
    <location>
        <begin position="441"/>
        <end position="451"/>
    </location>
</feature>
<keyword evidence="5" id="KW-1185">Reference proteome</keyword>
<evidence type="ECO:0000259" key="3">
    <source>
        <dbReference type="Pfam" id="PF16026"/>
    </source>
</evidence>
<feature type="compositionally biased region" description="Basic and acidic residues" evidence="2">
    <location>
        <begin position="409"/>
        <end position="423"/>
    </location>
</feature>
<reference evidence="4" key="1">
    <citation type="submission" date="2022-08" db="UniProtKB">
        <authorList>
            <consortium name="EnsemblMetazoa"/>
        </authorList>
    </citation>
    <scope>IDENTIFICATION</scope>
    <source>
        <strain evidence="4">05x7-T-G4-1.051#20</strain>
    </source>
</reference>
<dbReference type="OrthoDB" id="10466717at2759"/>
<evidence type="ECO:0000313" key="5">
    <source>
        <dbReference type="Proteomes" id="UP000005408"/>
    </source>
</evidence>
<organism evidence="4 5">
    <name type="scientific">Magallana gigas</name>
    <name type="common">Pacific oyster</name>
    <name type="synonym">Crassostrea gigas</name>
    <dbReference type="NCBI Taxonomy" id="29159"/>
    <lineage>
        <taxon>Eukaryota</taxon>
        <taxon>Metazoa</taxon>
        <taxon>Spiralia</taxon>
        <taxon>Lophotrochozoa</taxon>
        <taxon>Mollusca</taxon>
        <taxon>Bivalvia</taxon>
        <taxon>Autobranchia</taxon>
        <taxon>Pteriomorphia</taxon>
        <taxon>Ostreida</taxon>
        <taxon>Ostreoidea</taxon>
        <taxon>Ostreidae</taxon>
        <taxon>Magallana</taxon>
    </lineage>
</organism>
<dbReference type="InterPro" id="IPR031981">
    <property type="entry name" value="MIEAP_C"/>
</dbReference>
<dbReference type="Pfam" id="PF16026">
    <property type="entry name" value="MIEAP"/>
    <property type="match status" value="1"/>
</dbReference>
<feature type="region of interest" description="Disordered" evidence="2">
    <location>
        <begin position="394"/>
        <end position="464"/>
    </location>
</feature>
<dbReference type="Proteomes" id="UP000005408">
    <property type="component" value="Unassembled WGS sequence"/>
</dbReference>
<keyword evidence="1" id="KW-0175">Coiled coil</keyword>
<feature type="compositionally biased region" description="Polar residues" evidence="2">
    <location>
        <begin position="499"/>
        <end position="523"/>
    </location>
</feature>
<dbReference type="EnsemblMetazoa" id="G24828.7">
    <property type="protein sequence ID" value="G24828.7:cds"/>
    <property type="gene ID" value="G24828"/>
</dbReference>
<dbReference type="AlphaFoldDB" id="A0A8W8KS92"/>